<protein>
    <submittedName>
        <fullName evidence="1">Uncharacterized protein</fullName>
    </submittedName>
</protein>
<dbReference type="STRING" id="1036808.A0A0C3D7A8"/>
<dbReference type="Proteomes" id="UP000053989">
    <property type="component" value="Unassembled WGS sequence"/>
</dbReference>
<dbReference type="EMBL" id="KN822230">
    <property type="protein sequence ID" value="KIM51976.1"/>
    <property type="molecule type" value="Genomic_DNA"/>
</dbReference>
<organism evidence="1 2">
    <name type="scientific">Scleroderma citrinum Foug A</name>
    <dbReference type="NCBI Taxonomy" id="1036808"/>
    <lineage>
        <taxon>Eukaryota</taxon>
        <taxon>Fungi</taxon>
        <taxon>Dikarya</taxon>
        <taxon>Basidiomycota</taxon>
        <taxon>Agaricomycotina</taxon>
        <taxon>Agaricomycetes</taxon>
        <taxon>Agaricomycetidae</taxon>
        <taxon>Boletales</taxon>
        <taxon>Sclerodermatineae</taxon>
        <taxon>Sclerodermataceae</taxon>
        <taxon>Scleroderma</taxon>
    </lineage>
</organism>
<sequence length="51" mass="5733">TGEKFRISHRQIPIVPGWAFTDYKAQGTSLRTAIVDLASTRNVQHAYVMLS</sequence>
<accession>A0A0C3D7A8</accession>
<evidence type="ECO:0000313" key="1">
    <source>
        <dbReference type="EMBL" id="KIM51976.1"/>
    </source>
</evidence>
<feature type="non-terminal residue" evidence="1">
    <location>
        <position position="1"/>
    </location>
</feature>
<evidence type="ECO:0000313" key="2">
    <source>
        <dbReference type="Proteomes" id="UP000053989"/>
    </source>
</evidence>
<dbReference type="InParanoid" id="A0A0C3D7A8"/>
<keyword evidence="2" id="KW-1185">Reference proteome</keyword>
<dbReference type="OrthoDB" id="432234at2759"/>
<dbReference type="AlphaFoldDB" id="A0A0C3D7A8"/>
<reference evidence="1 2" key="1">
    <citation type="submission" date="2014-04" db="EMBL/GenBank/DDBJ databases">
        <authorList>
            <consortium name="DOE Joint Genome Institute"/>
            <person name="Kuo A."/>
            <person name="Kohler A."/>
            <person name="Nagy L.G."/>
            <person name="Floudas D."/>
            <person name="Copeland A."/>
            <person name="Barry K.W."/>
            <person name="Cichocki N."/>
            <person name="Veneault-Fourrey C."/>
            <person name="LaButti K."/>
            <person name="Lindquist E.A."/>
            <person name="Lipzen A."/>
            <person name="Lundell T."/>
            <person name="Morin E."/>
            <person name="Murat C."/>
            <person name="Sun H."/>
            <person name="Tunlid A."/>
            <person name="Henrissat B."/>
            <person name="Grigoriev I.V."/>
            <person name="Hibbett D.S."/>
            <person name="Martin F."/>
            <person name="Nordberg H.P."/>
            <person name="Cantor M.N."/>
            <person name="Hua S.X."/>
        </authorList>
    </citation>
    <scope>NUCLEOTIDE SEQUENCE [LARGE SCALE GENOMIC DNA]</scope>
    <source>
        <strain evidence="1 2">Foug A</strain>
    </source>
</reference>
<reference evidence="2" key="2">
    <citation type="submission" date="2015-01" db="EMBL/GenBank/DDBJ databases">
        <title>Evolutionary Origins and Diversification of the Mycorrhizal Mutualists.</title>
        <authorList>
            <consortium name="DOE Joint Genome Institute"/>
            <consortium name="Mycorrhizal Genomics Consortium"/>
            <person name="Kohler A."/>
            <person name="Kuo A."/>
            <person name="Nagy L.G."/>
            <person name="Floudas D."/>
            <person name="Copeland A."/>
            <person name="Barry K.W."/>
            <person name="Cichocki N."/>
            <person name="Veneault-Fourrey C."/>
            <person name="LaButti K."/>
            <person name="Lindquist E.A."/>
            <person name="Lipzen A."/>
            <person name="Lundell T."/>
            <person name="Morin E."/>
            <person name="Murat C."/>
            <person name="Riley R."/>
            <person name="Ohm R."/>
            <person name="Sun H."/>
            <person name="Tunlid A."/>
            <person name="Henrissat B."/>
            <person name="Grigoriev I.V."/>
            <person name="Hibbett D.S."/>
            <person name="Martin F."/>
        </authorList>
    </citation>
    <scope>NUCLEOTIDE SEQUENCE [LARGE SCALE GENOMIC DNA]</scope>
    <source>
        <strain evidence="2">Foug A</strain>
    </source>
</reference>
<name>A0A0C3D7A8_9AGAM</name>
<dbReference type="HOGENOM" id="CLU_3112180_0_0_1"/>
<proteinExistence type="predicted"/>
<gene>
    <name evidence="1" type="ORF">SCLCIDRAFT_142140</name>
</gene>